<organism evidence="11 12">
    <name type="scientific">Periplaneta americana</name>
    <name type="common">American cockroach</name>
    <name type="synonym">Blatta americana</name>
    <dbReference type="NCBI Taxonomy" id="6978"/>
    <lineage>
        <taxon>Eukaryota</taxon>
        <taxon>Metazoa</taxon>
        <taxon>Ecdysozoa</taxon>
        <taxon>Arthropoda</taxon>
        <taxon>Hexapoda</taxon>
        <taxon>Insecta</taxon>
        <taxon>Pterygota</taxon>
        <taxon>Neoptera</taxon>
        <taxon>Polyneoptera</taxon>
        <taxon>Dictyoptera</taxon>
        <taxon>Blattodea</taxon>
        <taxon>Blattoidea</taxon>
        <taxon>Blattidae</taxon>
        <taxon>Blattinae</taxon>
        <taxon>Periplaneta</taxon>
    </lineage>
</organism>
<keyword evidence="6 10" id="KW-1133">Transmembrane helix</keyword>
<dbReference type="CDD" id="cd00922">
    <property type="entry name" value="Cyt_c_Oxidase_IV"/>
    <property type="match status" value="1"/>
</dbReference>
<keyword evidence="5" id="KW-0809">Transit peptide</keyword>
<comment type="subunit">
    <text evidence="10">Component of the cytochrome c oxidase (complex IV, CIV), a multisubunit enzyme composed of 14 subunits.</text>
</comment>
<dbReference type="InterPro" id="IPR004203">
    <property type="entry name" value="Cyt_c_oxidase_su4_fam"/>
</dbReference>
<reference evidence="11 12" key="1">
    <citation type="journal article" date="2022" name="Allergy">
        <title>Genome assembly and annotation of Periplaneta americana reveal a comprehensive cockroach allergen profile.</title>
        <authorList>
            <person name="Wang L."/>
            <person name="Xiong Q."/>
            <person name="Saelim N."/>
            <person name="Wang L."/>
            <person name="Nong W."/>
            <person name="Wan A.T."/>
            <person name="Shi M."/>
            <person name="Liu X."/>
            <person name="Cao Q."/>
            <person name="Hui J.H.L."/>
            <person name="Sookrung N."/>
            <person name="Leung T.F."/>
            <person name="Tungtrongchitr A."/>
            <person name="Tsui S.K.W."/>
        </authorList>
    </citation>
    <scope>NUCLEOTIDE SEQUENCE [LARGE SCALE GENOMIC DNA]</scope>
    <source>
        <strain evidence="11">PWHHKU_190912</strain>
    </source>
</reference>
<gene>
    <name evidence="11" type="ORF">ANN_25952</name>
</gene>
<name>A0ABQ8S507_PERAM</name>
<evidence type="ECO:0000256" key="9">
    <source>
        <dbReference type="ARBA" id="ARBA00023136"/>
    </source>
</evidence>
<dbReference type="InterPro" id="IPR013288">
    <property type="entry name" value="Cyt_c_oxidase_su4"/>
</dbReference>
<dbReference type="PRINTS" id="PR01873">
    <property type="entry name" value="CYTCOXIDASE4"/>
</dbReference>
<dbReference type="EMBL" id="JAJSOF020000036">
    <property type="protein sequence ID" value="KAJ4428956.1"/>
    <property type="molecule type" value="Genomic_DNA"/>
</dbReference>
<comment type="caution">
    <text evidence="11">The sequence shown here is derived from an EMBL/GenBank/DDBJ whole genome shotgun (WGS) entry which is preliminary data.</text>
</comment>
<keyword evidence="9 10" id="KW-0472">Membrane</keyword>
<evidence type="ECO:0000256" key="10">
    <source>
        <dbReference type="RuleBase" id="RU367145"/>
    </source>
</evidence>
<comment type="similarity">
    <text evidence="2 10">Belongs to the cytochrome c oxidase IV family.</text>
</comment>
<comment type="subcellular location">
    <subcellularLocation>
        <location evidence="1 10">Mitochondrion inner membrane</location>
        <topology evidence="1 10">Single-pass membrane protein</topology>
    </subcellularLocation>
</comment>
<comment type="pathway">
    <text evidence="10">Energy metabolism; oxidative phosphorylation.</text>
</comment>
<keyword evidence="4 10" id="KW-0999">Mitochondrion inner membrane</keyword>
<sequence length="148" mass="17179">MYQKPGINIRSRKIVKISESSVLLNFVILCICNNCNYCLQALREKEKGDWRKLSLEEKKALYRASFCQTFSEMTAPTGEWKSIIGLACVFISIGIWLVVLEKLFVYKDLPQSFSEENKKAQLERIIQIRANPIEGISSKYDYEKGQWK</sequence>
<dbReference type="Pfam" id="PF02936">
    <property type="entry name" value="COX4"/>
    <property type="match status" value="1"/>
</dbReference>
<comment type="caution">
    <text evidence="10">Lacks conserved residue(s) required for the propagation of feature annotation.</text>
</comment>
<evidence type="ECO:0000256" key="3">
    <source>
        <dbReference type="ARBA" id="ARBA00022692"/>
    </source>
</evidence>
<dbReference type="InterPro" id="IPR036639">
    <property type="entry name" value="Cyt_c_oxidase_su4_sf"/>
</dbReference>
<evidence type="ECO:0000256" key="6">
    <source>
        <dbReference type="ARBA" id="ARBA00022989"/>
    </source>
</evidence>
<comment type="function">
    <text evidence="10">Component of the cytochrome c oxidase, the last enzyme in the mitochondrial electron transport chain which drives oxidative phosphorylation.</text>
</comment>
<evidence type="ECO:0000256" key="1">
    <source>
        <dbReference type="ARBA" id="ARBA00004434"/>
    </source>
</evidence>
<dbReference type="Proteomes" id="UP001148838">
    <property type="component" value="Unassembled WGS sequence"/>
</dbReference>
<dbReference type="SUPFAM" id="SSF81406">
    <property type="entry name" value="Mitochondrial cytochrome c oxidase subunit IV"/>
    <property type="match status" value="1"/>
</dbReference>
<keyword evidence="8 10" id="KW-0496">Mitochondrion</keyword>
<evidence type="ECO:0000256" key="4">
    <source>
        <dbReference type="ARBA" id="ARBA00022792"/>
    </source>
</evidence>
<accession>A0ABQ8S507</accession>
<dbReference type="PANTHER" id="PTHR10707">
    <property type="entry name" value="CYTOCHROME C OXIDASE SUBUNIT IV"/>
    <property type="match status" value="1"/>
</dbReference>
<feature type="transmembrane region" description="Helical" evidence="10">
    <location>
        <begin position="80"/>
        <end position="100"/>
    </location>
</feature>
<feature type="transmembrane region" description="Helical" evidence="10">
    <location>
        <begin position="21"/>
        <end position="42"/>
    </location>
</feature>
<evidence type="ECO:0000256" key="2">
    <source>
        <dbReference type="ARBA" id="ARBA00008135"/>
    </source>
</evidence>
<evidence type="ECO:0000256" key="7">
    <source>
        <dbReference type="ARBA" id="ARBA00023002"/>
    </source>
</evidence>
<dbReference type="PANTHER" id="PTHR10707:SF10">
    <property type="entry name" value="CYTOCHROME C OXIDASE SUBUNIT 4"/>
    <property type="match status" value="1"/>
</dbReference>
<evidence type="ECO:0000313" key="12">
    <source>
        <dbReference type="Proteomes" id="UP001148838"/>
    </source>
</evidence>
<keyword evidence="3 10" id="KW-0812">Transmembrane</keyword>
<proteinExistence type="inferred from homology"/>
<protein>
    <recommendedName>
        <fullName evidence="10">Cytochrome c oxidase subunit 4</fullName>
    </recommendedName>
</protein>
<keyword evidence="7" id="KW-0560">Oxidoreductase</keyword>
<evidence type="ECO:0000313" key="11">
    <source>
        <dbReference type="EMBL" id="KAJ4428956.1"/>
    </source>
</evidence>
<keyword evidence="12" id="KW-1185">Reference proteome</keyword>
<evidence type="ECO:0000256" key="8">
    <source>
        <dbReference type="ARBA" id="ARBA00023128"/>
    </source>
</evidence>
<evidence type="ECO:0000256" key="5">
    <source>
        <dbReference type="ARBA" id="ARBA00022946"/>
    </source>
</evidence>
<dbReference type="Gene3D" id="1.10.442.10">
    <property type="entry name" value="Cytochrome c oxidase subunit IV"/>
    <property type="match status" value="1"/>
</dbReference>